<evidence type="ECO:0000313" key="2">
    <source>
        <dbReference type="Proteomes" id="UP000694405"/>
    </source>
</evidence>
<organism evidence="1 2">
    <name type="scientific">Melopsittacus undulatus</name>
    <name type="common">Budgerigar</name>
    <name type="synonym">Psittacus undulatus</name>
    <dbReference type="NCBI Taxonomy" id="13146"/>
    <lineage>
        <taxon>Eukaryota</taxon>
        <taxon>Metazoa</taxon>
        <taxon>Chordata</taxon>
        <taxon>Craniata</taxon>
        <taxon>Vertebrata</taxon>
        <taxon>Euteleostomi</taxon>
        <taxon>Archelosauria</taxon>
        <taxon>Archosauria</taxon>
        <taxon>Dinosauria</taxon>
        <taxon>Saurischia</taxon>
        <taxon>Theropoda</taxon>
        <taxon>Coelurosauria</taxon>
        <taxon>Aves</taxon>
        <taxon>Neognathae</taxon>
        <taxon>Neoaves</taxon>
        <taxon>Telluraves</taxon>
        <taxon>Australaves</taxon>
        <taxon>Psittaciformes</taxon>
        <taxon>Psittaculidae</taxon>
        <taxon>Melopsittacus</taxon>
    </lineage>
</organism>
<name>A0A8V5GHH2_MELUD</name>
<keyword evidence="2" id="KW-1185">Reference proteome</keyword>
<sequence>MMTLKTPFPPNSLPTHPDFAYLLLVHGDTLPIDLHIDQADIGDGSHPPPDVVLGLYHCIGAGALEVIVQPIECMVMGVTPCPTRYIGMEIRDPYTPLRWGWTSGTSISHCYRDGYQGPIYPIDIWGWIWGPPYPIDMGMDMGTYISH</sequence>
<evidence type="ECO:0000313" key="1">
    <source>
        <dbReference type="Ensembl" id="ENSMUNP00000031577.1"/>
    </source>
</evidence>
<accession>A0A8V5GHH2</accession>
<dbReference type="AlphaFoldDB" id="A0A8V5GHH2"/>
<reference evidence="1" key="1">
    <citation type="submission" date="2020-03" db="EMBL/GenBank/DDBJ databases">
        <title>Melopsittacus undulatus (budgerigar) genome, bMelUnd1, maternal haplotype with Z.</title>
        <authorList>
            <person name="Gedman G."/>
            <person name="Mountcastle J."/>
            <person name="Haase B."/>
            <person name="Formenti G."/>
            <person name="Wright T."/>
            <person name="Apodaca J."/>
            <person name="Pelan S."/>
            <person name="Chow W."/>
            <person name="Rhie A."/>
            <person name="Howe K."/>
            <person name="Fedrigo O."/>
            <person name="Jarvis E.D."/>
        </authorList>
    </citation>
    <scope>NUCLEOTIDE SEQUENCE [LARGE SCALE GENOMIC DNA]</scope>
</reference>
<protein>
    <submittedName>
        <fullName evidence="1">Uncharacterized protein</fullName>
    </submittedName>
</protein>
<dbReference type="Ensembl" id="ENSMUNT00000034136.1">
    <property type="protein sequence ID" value="ENSMUNP00000031577.1"/>
    <property type="gene ID" value="ENSMUNG00000020753.1"/>
</dbReference>
<dbReference type="Proteomes" id="UP000694405">
    <property type="component" value="Chromosome 26"/>
</dbReference>
<reference evidence="1" key="3">
    <citation type="submission" date="2025-09" db="UniProtKB">
        <authorList>
            <consortium name="Ensembl"/>
        </authorList>
    </citation>
    <scope>IDENTIFICATION</scope>
</reference>
<proteinExistence type="predicted"/>
<reference evidence="1" key="2">
    <citation type="submission" date="2025-08" db="UniProtKB">
        <authorList>
            <consortium name="Ensembl"/>
        </authorList>
    </citation>
    <scope>IDENTIFICATION</scope>
</reference>